<dbReference type="InterPro" id="IPR008965">
    <property type="entry name" value="CBM2/CBM3_carb-bd_dom_sf"/>
</dbReference>
<dbReference type="InterPro" id="IPR002102">
    <property type="entry name" value="Cohesin_dom"/>
</dbReference>
<feature type="repeat" description="TPR" evidence="1">
    <location>
        <begin position="67"/>
        <end position="100"/>
    </location>
</feature>
<dbReference type="InterPro" id="IPR001775">
    <property type="entry name" value="GspD/PilQ"/>
</dbReference>
<gene>
    <name evidence="6" type="ORF">TTHT_0917</name>
</gene>
<name>A0A7R6PTP5_9BACT</name>
<dbReference type="GO" id="GO:0000272">
    <property type="term" value="P:polysaccharide catabolic process"/>
    <property type="evidence" value="ECO:0007669"/>
    <property type="project" value="InterPro"/>
</dbReference>
<dbReference type="SMART" id="SM00028">
    <property type="entry name" value="TPR"/>
    <property type="match status" value="1"/>
</dbReference>
<dbReference type="RefSeq" id="WP_201328823.1">
    <property type="nucleotide sequence ID" value="NZ_AP017470.1"/>
</dbReference>
<comment type="similarity">
    <text evidence="2">Belongs to the bacterial secretin family.</text>
</comment>
<keyword evidence="1" id="KW-0802">TPR repeat</keyword>
<evidence type="ECO:0000256" key="2">
    <source>
        <dbReference type="RuleBase" id="RU004003"/>
    </source>
</evidence>
<evidence type="ECO:0000313" key="7">
    <source>
        <dbReference type="Proteomes" id="UP000595564"/>
    </source>
</evidence>
<dbReference type="CDD" id="cd08547">
    <property type="entry name" value="Type_II_cohesin"/>
    <property type="match status" value="1"/>
</dbReference>
<dbReference type="SUPFAM" id="SSF48452">
    <property type="entry name" value="TPR-like"/>
    <property type="match status" value="1"/>
</dbReference>
<dbReference type="PANTHER" id="PTHR30332">
    <property type="entry name" value="PROBABLE GENERAL SECRETION PATHWAY PROTEIN D"/>
    <property type="match status" value="1"/>
</dbReference>
<evidence type="ECO:0000313" key="6">
    <source>
        <dbReference type="EMBL" id="BBB32472.1"/>
    </source>
</evidence>
<dbReference type="GO" id="GO:0009306">
    <property type="term" value="P:protein secretion"/>
    <property type="evidence" value="ECO:0007669"/>
    <property type="project" value="InterPro"/>
</dbReference>
<accession>A0A7R6PTP5</accession>
<dbReference type="InterPro" id="IPR019734">
    <property type="entry name" value="TPR_rpt"/>
</dbReference>
<dbReference type="PROSITE" id="PS51257">
    <property type="entry name" value="PROKAR_LIPOPROTEIN"/>
    <property type="match status" value="1"/>
</dbReference>
<feature type="region of interest" description="Disordered" evidence="3">
    <location>
        <begin position="566"/>
        <end position="595"/>
    </location>
</feature>
<feature type="domain" description="Type II/III secretion system secretin-like" evidence="4">
    <location>
        <begin position="370"/>
        <end position="543"/>
    </location>
</feature>
<evidence type="ECO:0000256" key="1">
    <source>
        <dbReference type="PROSITE-ProRule" id="PRU00339"/>
    </source>
</evidence>
<proteinExistence type="inferred from homology"/>
<dbReference type="Pfam" id="PF00963">
    <property type="entry name" value="Cohesin"/>
    <property type="match status" value="1"/>
</dbReference>
<dbReference type="PANTHER" id="PTHR30332:SF17">
    <property type="entry name" value="TYPE IV PILIATION SYSTEM PROTEIN DR_0774-RELATED"/>
    <property type="match status" value="1"/>
</dbReference>
<dbReference type="PROSITE" id="PS50005">
    <property type="entry name" value="TPR"/>
    <property type="match status" value="1"/>
</dbReference>
<evidence type="ECO:0000259" key="4">
    <source>
        <dbReference type="Pfam" id="PF00263"/>
    </source>
</evidence>
<dbReference type="SUPFAM" id="SSF49384">
    <property type="entry name" value="Carbohydrate-binding domain"/>
    <property type="match status" value="1"/>
</dbReference>
<dbReference type="Gene3D" id="1.25.40.10">
    <property type="entry name" value="Tetratricopeptide repeat domain"/>
    <property type="match status" value="1"/>
</dbReference>
<feature type="compositionally biased region" description="Basic and acidic residues" evidence="3">
    <location>
        <begin position="570"/>
        <end position="595"/>
    </location>
</feature>
<dbReference type="AlphaFoldDB" id="A0A7R6PTP5"/>
<dbReference type="GO" id="GO:0030246">
    <property type="term" value="F:carbohydrate binding"/>
    <property type="evidence" value="ECO:0007669"/>
    <property type="project" value="InterPro"/>
</dbReference>
<keyword evidence="7" id="KW-1185">Reference proteome</keyword>
<protein>
    <submittedName>
        <fullName evidence="6">General secretion pathway protein D</fullName>
    </submittedName>
</protein>
<evidence type="ECO:0000256" key="3">
    <source>
        <dbReference type="SAM" id="MobiDB-lite"/>
    </source>
</evidence>
<dbReference type="InterPro" id="IPR011990">
    <property type="entry name" value="TPR-like_helical_dom_sf"/>
</dbReference>
<dbReference type="EMBL" id="AP017470">
    <property type="protein sequence ID" value="BBB32472.1"/>
    <property type="molecule type" value="Genomic_DNA"/>
</dbReference>
<dbReference type="InterPro" id="IPR004846">
    <property type="entry name" value="T2SS/T3SS_dom"/>
</dbReference>
<dbReference type="Gene3D" id="2.60.40.680">
    <property type="match status" value="1"/>
</dbReference>
<organism evidence="6 7">
    <name type="scientific">Thermotomaculum hydrothermale</name>
    <dbReference type="NCBI Taxonomy" id="981385"/>
    <lineage>
        <taxon>Bacteria</taxon>
        <taxon>Pseudomonadati</taxon>
        <taxon>Acidobacteriota</taxon>
        <taxon>Holophagae</taxon>
        <taxon>Thermotomaculales</taxon>
        <taxon>Thermotomaculaceae</taxon>
        <taxon>Thermotomaculum</taxon>
    </lineage>
</organism>
<reference evidence="6 7" key="1">
    <citation type="journal article" date="2012" name="Extremophiles">
        <title>Thermotomaculum hydrothermale gen. nov., sp. nov., a novel heterotrophic thermophile within the phylum Acidobacteria from a deep-sea hydrothermal vent chimney in the Southern Okinawa Trough.</title>
        <authorList>
            <person name="Izumi H."/>
            <person name="Nunoura T."/>
            <person name="Miyazaki M."/>
            <person name="Mino S."/>
            <person name="Toki T."/>
            <person name="Takai K."/>
            <person name="Sako Y."/>
            <person name="Sawabe T."/>
            <person name="Nakagawa S."/>
        </authorList>
    </citation>
    <scope>NUCLEOTIDE SEQUENCE [LARGE SCALE GENOMIC DNA]</scope>
    <source>
        <strain evidence="6 7">AC55</strain>
    </source>
</reference>
<dbReference type="GO" id="GO:0015627">
    <property type="term" value="C:type II protein secretion system complex"/>
    <property type="evidence" value="ECO:0007669"/>
    <property type="project" value="TreeGrafter"/>
</dbReference>
<sequence length="755" mass="83991">MKRIIPLIVFLIFSVSCFKPQDYKVAMNAFKMKKWDEAAKHFGKLVLDHPDNIEYKVKWEMAKNNASKLHIKKGKQYELKKEYDKAIAEYKIALMYDPTNQYVFDRVNAINAKIEKIKEKAARKEYTIAKAKQKAYGKNGIPVLNPSSNEPIDLYFPRPTSLKKIYHALGKASGINILFDESFQDKQIAIDLRGMTFYNALKALMIASGNFYKIIDEKTVIILRDTKQNHQKYDDKIIKVYYLSYAKPDKLKNNLRLLTGIKEIFDDKDLNCVVVMGTPQQINIADRIVKLTDRPKSEITIDFDLMEVNRSNLDKLGLLPTDLQNPAYKVGAGLIPNSSGDEGNTGGNGFINLDNATWMFAIPYLQVDFLKSIGKAKEVANPTLRVSEGEKAKVLIGQSVPIATTSFTPFTGISGTNNNSVAGIGGQPLTSYNYQEVGIKIEVEPRVHHNGDVTLKLKLEVSSIVDKTAFQPVIGKRTVETVVRVKSGETVMLAGLLKNSERTSLNGIKGLADLPVLKELFSNTSKEVQQTDIMMTITPHIVRGPNIVEDDLLPYSVGSEVESNFPPEGFIKKEEKQEESIPEPAKPKTEKQLKMGKNKNDKIANKGGESLNSVSLTPAIVSFSPKRSVKQAGANFSVTLFATNFKDIDNTDLVITFDPKVVKVLNVMDGGFMKQDGVDASFVPVWDNRNGKIAITIDRRGGEKGRSGTGILANIIFQAISPGKCTLKFEPSSTIKNFDDMKVHSTFINGEVIVK</sequence>
<dbReference type="KEGG" id="thyd:TTHT_0917"/>
<dbReference type="Proteomes" id="UP000595564">
    <property type="component" value="Chromosome"/>
</dbReference>
<dbReference type="Pfam" id="PF00263">
    <property type="entry name" value="Secretin"/>
    <property type="match status" value="1"/>
</dbReference>
<evidence type="ECO:0000259" key="5">
    <source>
        <dbReference type="Pfam" id="PF00963"/>
    </source>
</evidence>
<dbReference type="InterPro" id="IPR050810">
    <property type="entry name" value="Bact_Secretion_Sys_Channel"/>
</dbReference>
<feature type="domain" description="Cohesin" evidence="5">
    <location>
        <begin position="628"/>
        <end position="753"/>
    </location>
</feature>
<dbReference type="PRINTS" id="PR00811">
    <property type="entry name" value="BCTERIALGSPD"/>
</dbReference>